<dbReference type="OrthoDB" id="417112at2759"/>
<evidence type="ECO:0000256" key="1">
    <source>
        <dbReference type="ARBA" id="ARBA00006315"/>
    </source>
</evidence>
<proteinExistence type="inferred from homology"/>
<sequence>MSARRAFHAGSWYSDNSRVLSTQLDGLLAKVPDTLEHVGSLPISGARVVIAPHAGYAYSGPCAAYAYKALDLTKAKRIFILGPSHHHYLTTLAVPQVKSYYTPLSDDPLPLDLDVIAKLQQTKSARSDSKFTTMSQSVDEEEHSIEMHLPYIHRLLQLQYPDTPTAEYPPLVPIMVGNTSASTEKAAGAILAPYLADPENVFVVSSDFCHWGLRFRYTYYVPQAPTPGPELPLSSDGLPQPGEAEDEVTEIISSVCAGHELRRGERTSRNEPAIHESISAFDLATMSAITTGSAKTFLDTIERTGNTVCGRHPIGVIMAALEVINATRSEEEQSLFHFLRYERSTDAVDVSDSSVSYVSAVAVL</sequence>
<dbReference type="Proteomes" id="UP001149165">
    <property type="component" value="Unassembled WGS sequence"/>
</dbReference>
<dbReference type="Gene3D" id="3.40.830.10">
    <property type="entry name" value="LigB-like"/>
    <property type="match status" value="1"/>
</dbReference>
<organism evidence="2 3">
    <name type="scientific">Penicillium angulare</name>
    <dbReference type="NCBI Taxonomy" id="116970"/>
    <lineage>
        <taxon>Eukaryota</taxon>
        <taxon>Fungi</taxon>
        <taxon>Dikarya</taxon>
        <taxon>Ascomycota</taxon>
        <taxon>Pezizomycotina</taxon>
        <taxon>Eurotiomycetes</taxon>
        <taxon>Eurotiomycetidae</taxon>
        <taxon>Eurotiales</taxon>
        <taxon>Aspergillaceae</taxon>
        <taxon>Penicillium</taxon>
    </lineage>
</organism>
<dbReference type="CDD" id="cd07361">
    <property type="entry name" value="MEMO_like"/>
    <property type="match status" value="1"/>
</dbReference>
<dbReference type="PANTHER" id="PTHR11060">
    <property type="entry name" value="PROTEIN MEMO1"/>
    <property type="match status" value="1"/>
</dbReference>
<dbReference type="InterPro" id="IPR002737">
    <property type="entry name" value="MEMO1_fam"/>
</dbReference>
<reference evidence="2" key="1">
    <citation type="submission" date="2022-11" db="EMBL/GenBank/DDBJ databases">
        <authorList>
            <person name="Petersen C."/>
        </authorList>
    </citation>
    <scope>NUCLEOTIDE SEQUENCE</scope>
    <source>
        <strain evidence="2">IBT 30069</strain>
    </source>
</reference>
<comment type="similarity">
    <text evidence="1">Belongs to the MEMO1 family.</text>
</comment>
<accession>A0A9W9F660</accession>
<dbReference type="HAMAP" id="MF_00055">
    <property type="entry name" value="MEMO1"/>
    <property type="match status" value="1"/>
</dbReference>
<dbReference type="AlphaFoldDB" id="A0A9W9F660"/>
<comment type="caution">
    <text evidence="2">The sequence shown here is derived from an EMBL/GenBank/DDBJ whole genome shotgun (WGS) entry which is preliminary data.</text>
</comment>
<dbReference type="PANTHER" id="PTHR11060:SF0">
    <property type="entry name" value="PROTEIN MEMO1"/>
    <property type="match status" value="1"/>
</dbReference>
<dbReference type="NCBIfam" id="TIGR04336">
    <property type="entry name" value="AmmeMemoSam_B"/>
    <property type="match status" value="1"/>
</dbReference>
<keyword evidence="3" id="KW-1185">Reference proteome</keyword>
<evidence type="ECO:0000313" key="3">
    <source>
        <dbReference type="Proteomes" id="UP001149165"/>
    </source>
</evidence>
<protein>
    <submittedName>
        <fullName evidence="2">Uncharacterized protein</fullName>
    </submittedName>
</protein>
<dbReference type="Pfam" id="PF01875">
    <property type="entry name" value="Memo"/>
    <property type="match status" value="1"/>
</dbReference>
<evidence type="ECO:0000313" key="2">
    <source>
        <dbReference type="EMBL" id="KAJ5094234.1"/>
    </source>
</evidence>
<reference evidence="2" key="2">
    <citation type="journal article" date="2023" name="IMA Fungus">
        <title>Comparative genomic study of the Penicillium genus elucidates a diverse pangenome and 15 lateral gene transfer events.</title>
        <authorList>
            <person name="Petersen C."/>
            <person name="Sorensen T."/>
            <person name="Nielsen M.R."/>
            <person name="Sondergaard T.E."/>
            <person name="Sorensen J.L."/>
            <person name="Fitzpatrick D.A."/>
            <person name="Frisvad J.C."/>
            <person name="Nielsen K.L."/>
        </authorList>
    </citation>
    <scope>NUCLEOTIDE SEQUENCE</scope>
    <source>
        <strain evidence="2">IBT 30069</strain>
    </source>
</reference>
<dbReference type="EMBL" id="JAPQKH010000006">
    <property type="protein sequence ID" value="KAJ5094234.1"/>
    <property type="molecule type" value="Genomic_DNA"/>
</dbReference>
<name>A0A9W9F660_9EURO</name>
<gene>
    <name evidence="2" type="ORF">N7456_010095</name>
</gene>